<dbReference type="EMBL" id="BAAAMJ010000018">
    <property type="protein sequence ID" value="GAA1910693.1"/>
    <property type="molecule type" value="Genomic_DNA"/>
</dbReference>
<dbReference type="Pfam" id="PF19450">
    <property type="entry name" value="DUF5988"/>
    <property type="match status" value="1"/>
</dbReference>
<proteinExistence type="predicted"/>
<reference evidence="2" key="1">
    <citation type="journal article" date="2019" name="Int. J. Syst. Evol. Microbiol.">
        <title>The Global Catalogue of Microorganisms (GCM) 10K type strain sequencing project: providing services to taxonomists for standard genome sequencing and annotation.</title>
        <authorList>
            <consortium name="The Broad Institute Genomics Platform"/>
            <consortium name="The Broad Institute Genome Sequencing Center for Infectious Disease"/>
            <person name="Wu L."/>
            <person name="Ma J."/>
        </authorList>
    </citation>
    <scope>NUCLEOTIDE SEQUENCE [LARGE SCALE GENOMIC DNA]</scope>
    <source>
        <strain evidence="2">JCM 13581</strain>
    </source>
</reference>
<keyword evidence="2" id="KW-1185">Reference proteome</keyword>
<evidence type="ECO:0000313" key="2">
    <source>
        <dbReference type="Proteomes" id="UP001501303"/>
    </source>
</evidence>
<evidence type="ECO:0008006" key="3">
    <source>
        <dbReference type="Google" id="ProtNLM"/>
    </source>
</evidence>
<dbReference type="InterPro" id="IPR046030">
    <property type="entry name" value="DUF5988"/>
</dbReference>
<gene>
    <name evidence="1" type="ORF">GCM10009716_20570</name>
</gene>
<sequence>MPSYARRMDEMPNIVLQGGSPDFVPDHLRVRYTANVDSTFKLFMGHRYEHFRPTQEKISVAGRELRVFRWDHRTYVAE</sequence>
<organism evidence="1 2">
    <name type="scientific">Streptomyces sodiiphilus</name>
    <dbReference type="NCBI Taxonomy" id="226217"/>
    <lineage>
        <taxon>Bacteria</taxon>
        <taxon>Bacillati</taxon>
        <taxon>Actinomycetota</taxon>
        <taxon>Actinomycetes</taxon>
        <taxon>Kitasatosporales</taxon>
        <taxon>Streptomycetaceae</taxon>
        <taxon>Streptomyces</taxon>
    </lineage>
</organism>
<accession>A0ABP5AD16</accession>
<protein>
    <recommendedName>
        <fullName evidence="3">KTSC domain-containing protein</fullName>
    </recommendedName>
</protein>
<comment type="caution">
    <text evidence="1">The sequence shown here is derived from an EMBL/GenBank/DDBJ whole genome shotgun (WGS) entry which is preliminary data.</text>
</comment>
<dbReference type="Proteomes" id="UP001501303">
    <property type="component" value="Unassembled WGS sequence"/>
</dbReference>
<name>A0ABP5AD16_9ACTN</name>
<evidence type="ECO:0000313" key="1">
    <source>
        <dbReference type="EMBL" id="GAA1910693.1"/>
    </source>
</evidence>